<reference evidence="2" key="2">
    <citation type="submission" date="2020-05" db="UniProtKB">
        <authorList>
            <consortium name="EnsemblMetazoa"/>
        </authorList>
    </citation>
    <scope>IDENTIFICATION</scope>
    <source>
        <strain evidence="2">maculatus3</strain>
    </source>
</reference>
<organism evidence="2 3">
    <name type="scientific">Anopheles maculatus</name>
    <dbReference type="NCBI Taxonomy" id="74869"/>
    <lineage>
        <taxon>Eukaryota</taxon>
        <taxon>Metazoa</taxon>
        <taxon>Ecdysozoa</taxon>
        <taxon>Arthropoda</taxon>
        <taxon>Hexapoda</taxon>
        <taxon>Insecta</taxon>
        <taxon>Pterygota</taxon>
        <taxon>Neoptera</taxon>
        <taxon>Endopterygota</taxon>
        <taxon>Diptera</taxon>
        <taxon>Nematocera</taxon>
        <taxon>Culicoidea</taxon>
        <taxon>Culicidae</taxon>
        <taxon>Anophelinae</taxon>
        <taxon>Anopheles</taxon>
        <taxon>Anopheles maculatus group</taxon>
    </lineage>
</organism>
<dbReference type="EnsemblMetazoa" id="AMAM016291-RA">
    <property type="protein sequence ID" value="AMAM016291-PA"/>
    <property type="gene ID" value="AMAM016291"/>
</dbReference>
<keyword evidence="3" id="KW-1185">Reference proteome</keyword>
<evidence type="ECO:0000256" key="1">
    <source>
        <dbReference type="SAM" id="SignalP"/>
    </source>
</evidence>
<keyword evidence="1" id="KW-0732">Signal</keyword>
<feature type="chain" id="PRO_5008136273" evidence="1">
    <location>
        <begin position="21"/>
        <end position="229"/>
    </location>
</feature>
<sequence length="229" mass="25932">MRSLLVTVVTLLVFLPSGWTGKRGHAATALISPAMIVNNIASKLLLHIVLEVGLLEFRANQTNPLNLDQNLRTLKQINTLSNEWRTAHITMTEILGRRVHDVVEDVSNQNRFIDRLERLYAIVRRIERRDTKMNQMLNVDVDFENLTLYQFAEATIDVSRTNSVIELMDELEMIVTGSNLVMVSSGGRDIFSQLNARGAKTPKDSTNTAQMSSKDLHKRPLCDCVRTRT</sequence>
<reference evidence="3" key="1">
    <citation type="submission" date="2013-09" db="EMBL/GenBank/DDBJ databases">
        <title>The Genome Sequence of Anopheles maculatus species B.</title>
        <authorList>
            <consortium name="The Broad Institute Genomics Platform"/>
            <person name="Neafsey D.E."/>
            <person name="Besansky N."/>
            <person name="Howell P."/>
            <person name="Walton C."/>
            <person name="Young S.K."/>
            <person name="Zeng Q."/>
            <person name="Gargeya S."/>
            <person name="Fitzgerald M."/>
            <person name="Haas B."/>
            <person name="Abouelleil A."/>
            <person name="Allen A.W."/>
            <person name="Alvarado L."/>
            <person name="Arachchi H.M."/>
            <person name="Berlin A.M."/>
            <person name="Chapman S.B."/>
            <person name="Gainer-Dewar J."/>
            <person name="Goldberg J."/>
            <person name="Griggs A."/>
            <person name="Gujja S."/>
            <person name="Hansen M."/>
            <person name="Howarth C."/>
            <person name="Imamovic A."/>
            <person name="Ireland A."/>
            <person name="Larimer J."/>
            <person name="McCowan C."/>
            <person name="Murphy C."/>
            <person name="Pearson M."/>
            <person name="Poon T.W."/>
            <person name="Priest M."/>
            <person name="Roberts A."/>
            <person name="Saif S."/>
            <person name="Shea T."/>
            <person name="Sisk P."/>
            <person name="Sykes S."/>
            <person name="Wortman J."/>
            <person name="Nusbaum C."/>
            <person name="Birren B."/>
        </authorList>
    </citation>
    <scope>NUCLEOTIDE SEQUENCE [LARGE SCALE GENOMIC DNA]</scope>
    <source>
        <strain evidence="3">maculatus3</strain>
    </source>
</reference>
<protein>
    <submittedName>
        <fullName evidence="2">Uncharacterized protein</fullName>
    </submittedName>
</protein>
<dbReference type="AlphaFoldDB" id="A0A182SZ06"/>
<dbReference type="Proteomes" id="UP000075901">
    <property type="component" value="Unassembled WGS sequence"/>
</dbReference>
<evidence type="ECO:0000313" key="2">
    <source>
        <dbReference type="EnsemblMetazoa" id="AMAM016291-PA"/>
    </source>
</evidence>
<dbReference type="VEuPathDB" id="VectorBase:AMAM016291"/>
<accession>A0A182SZ06</accession>
<proteinExistence type="predicted"/>
<name>A0A182SZ06_9DIPT</name>
<feature type="signal peptide" evidence="1">
    <location>
        <begin position="1"/>
        <end position="20"/>
    </location>
</feature>
<evidence type="ECO:0000313" key="3">
    <source>
        <dbReference type="Proteomes" id="UP000075901"/>
    </source>
</evidence>